<gene>
    <name evidence="8" type="ORF">DHA2_154006</name>
</gene>
<evidence type="ECO:0000256" key="5">
    <source>
        <dbReference type="ARBA" id="ARBA00022989"/>
    </source>
</evidence>
<dbReference type="VEuPathDB" id="GiardiaDB:QR46_0046"/>
<dbReference type="PANTHER" id="PTHR13146">
    <property type="match status" value="1"/>
</dbReference>
<dbReference type="VEuPathDB" id="GiardiaDB:DHA2_154006"/>
<keyword evidence="4 7" id="KW-0812">Transmembrane</keyword>
<dbReference type="VEuPathDB" id="GiardiaDB:GL50803_0060969"/>
<comment type="caution">
    <text evidence="8">The sequence shown here is derived from an EMBL/GenBank/DDBJ whole genome shotgun (WGS) entry which is preliminary data.</text>
</comment>
<evidence type="ECO:0000313" key="8">
    <source>
        <dbReference type="EMBL" id="ESU34958.1"/>
    </source>
</evidence>
<organism evidence="8 9">
    <name type="scientific">Giardia intestinalis</name>
    <name type="common">Giardia lamblia</name>
    <dbReference type="NCBI Taxonomy" id="5741"/>
    <lineage>
        <taxon>Eukaryota</taxon>
        <taxon>Metamonada</taxon>
        <taxon>Diplomonadida</taxon>
        <taxon>Hexamitidae</taxon>
        <taxon>Giardiinae</taxon>
        <taxon>Giardia</taxon>
    </lineage>
</organism>
<dbReference type="AlphaFoldDB" id="V6T7T7"/>
<evidence type="ECO:0000256" key="7">
    <source>
        <dbReference type="SAM" id="Phobius"/>
    </source>
</evidence>
<dbReference type="SUPFAM" id="SSF103481">
    <property type="entry name" value="Multidrug resistance efflux transporter EmrE"/>
    <property type="match status" value="1"/>
</dbReference>
<feature type="transmembrane region" description="Helical" evidence="7">
    <location>
        <begin position="65"/>
        <end position="85"/>
    </location>
</feature>
<evidence type="ECO:0000256" key="1">
    <source>
        <dbReference type="ARBA" id="ARBA00004141"/>
    </source>
</evidence>
<reference evidence="8 9" key="2">
    <citation type="journal article" date="2013" name="Genome Biol. Evol.">
        <title>Genome sequencing of Giardia lamblia genotypes A2 and B isolates (DH and GS) and comparative analysis with the genomes of genotypes A1 and E (WB and Pig).</title>
        <authorList>
            <person name="Adam R.D."/>
            <person name="Dahlstrom E.W."/>
            <person name="Martens C.A."/>
            <person name="Bruno D.P."/>
            <person name="Barbian K.D."/>
            <person name="Ricklefs S.M."/>
            <person name="Hernandez M.M."/>
            <person name="Narla N.P."/>
            <person name="Patel R.B."/>
            <person name="Porcella S.F."/>
            <person name="Nash T.E."/>
        </authorList>
    </citation>
    <scope>NUCLEOTIDE SEQUENCE [LARGE SCALE GENOMIC DNA]</scope>
    <source>
        <strain evidence="8 9">DH</strain>
    </source>
</reference>
<comment type="similarity">
    <text evidence="2">Belongs to the SLC35F solute transporter family.</text>
</comment>
<feature type="transmembrane region" description="Helical" evidence="7">
    <location>
        <begin position="280"/>
        <end position="299"/>
    </location>
</feature>
<reference evidence="9" key="1">
    <citation type="submission" date="2012-02" db="EMBL/GenBank/DDBJ databases">
        <title>Genome sequencing of Giardia lamblia Genotypes A2 and B isolates (DH and GS) and comparative analysis with the genomes of Genotypes A1 and E (WB and Pig).</title>
        <authorList>
            <person name="Adam R."/>
            <person name="Dahlstrom E."/>
            <person name="Martens C."/>
            <person name="Bruno D."/>
            <person name="Barbian K."/>
            <person name="Porcella S.F."/>
            <person name="Nash T."/>
        </authorList>
    </citation>
    <scope>NUCLEOTIDE SEQUENCE</scope>
    <source>
        <strain evidence="9">DH</strain>
    </source>
</reference>
<sequence length="469" mass="51814">MLHDTECSDQGSRNLSGLWHLGFYHPAVPHGCQGSAKITPLKDLFLYFSLTTDTMPCNIDLRYRILLLVAAMMTAGALGIVFRKVSYYMKGKNVEGQLELYDKVWIPAFFMFLGESIGLGVFCIKRCVIKRSISTPSPDMAADSATNFDQENSTALKTSCTHPSVQRQLPPQIARRKARKLMVGPLPCWKFVLATACFSALDLVQATAFNTAMLYISVSAAQSLRGFTIVFCQILAIPLLKRRPERWEIMGVCFAFLGLLLVDVAIAIQKREHGDTLETTIGVLLVVGGQIFSATQYLLEEKAFKSRAIDSLLGVGWEGVCGVILSLCVACPLAHVIPGSDHGSLENYANSLYMSFVNGNILAMNLLYALSILLFKWSGLVVGKILTSTHRSLFDNLRSLLIWAIMVIVYYSTRHYSRPYGEPLIPYSLLELLGFGVLILGIMVHNNVRGLGVRATCRGERRITPGSPK</sequence>
<dbReference type="InterPro" id="IPR009262">
    <property type="entry name" value="SLC35_F1/F2/F6"/>
</dbReference>
<evidence type="ECO:0000256" key="4">
    <source>
        <dbReference type="ARBA" id="ARBA00022692"/>
    </source>
</evidence>
<dbReference type="EMBL" id="AHGT01000113">
    <property type="protein sequence ID" value="ESU34958.1"/>
    <property type="molecule type" value="Genomic_DNA"/>
</dbReference>
<evidence type="ECO:0000256" key="6">
    <source>
        <dbReference type="ARBA" id="ARBA00023136"/>
    </source>
</evidence>
<feature type="transmembrane region" description="Helical" evidence="7">
    <location>
        <begin position="357"/>
        <end position="375"/>
    </location>
</feature>
<feature type="transmembrane region" description="Helical" evidence="7">
    <location>
        <begin position="424"/>
        <end position="444"/>
    </location>
</feature>
<proteinExistence type="inferred from homology"/>
<dbReference type="PANTHER" id="PTHR13146:SF0">
    <property type="entry name" value="SOLUTE CARRIER FAMILY 35 MEMBER F6"/>
    <property type="match status" value="1"/>
</dbReference>
<protein>
    <submittedName>
        <fullName evidence="8">Putative membrane spanning protein</fullName>
    </submittedName>
</protein>
<comment type="subcellular location">
    <subcellularLocation>
        <location evidence="1">Membrane</location>
        <topology evidence="1">Multi-pass membrane protein</topology>
    </subcellularLocation>
</comment>
<keyword evidence="6 7" id="KW-0472">Membrane</keyword>
<feature type="transmembrane region" description="Helical" evidence="7">
    <location>
        <begin position="213"/>
        <end position="237"/>
    </location>
</feature>
<feature type="transmembrane region" description="Helical" evidence="7">
    <location>
        <begin position="396"/>
        <end position="412"/>
    </location>
</feature>
<dbReference type="VEuPathDB" id="GiardiaDB:GL50581_3567"/>
<name>V6T7T7_GIAIN</name>
<dbReference type="Proteomes" id="UP000018320">
    <property type="component" value="Unassembled WGS sequence"/>
</dbReference>
<dbReference type="GO" id="GO:0022857">
    <property type="term" value="F:transmembrane transporter activity"/>
    <property type="evidence" value="ECO:0007669"/>
    <property type="project" value="InterPro"/>
</dbReference>
<feature type="transmembrane region" description="Helical" evidence="7">
    <location>
        <begin position="105"/>
        <end position="124"/>
    </location>
</feature>
<keyword evidence="3" id="KW-0813">Transport</keyword>
<feature type="transmembrane region" description="Helical" evidence="7">
    <location>
        <begin position="311"/>
        <end position="337"/>
    </location>
</feature>
<accession>V6T7T7</accession>
<dbReference type="Pfam" id="PF06027">
    <property type="entry name" value="SLC35F"/>
    <property type="match status" value="1"/>
</dbReference>
<evidence type="ECO:0000313" key="9">
    <source>
        <dbReference type="Proteomes" id="UP000018320"/>
    </source>
</evidence>
<evidence type="ECO:0000256" key="3">
    <source>
        <dbReference type="ARBA" id="ARBA00022448"/>
    </source>
</evidence>
<keyword evidence="5 7" id="KW-1133">Transmembrane helix</keyword>
<dbReference type="GO" id="GO:0016020">
    <property type="term" value="C:membrane"/>
    <property type="evidence" value="ECO:0007669"/>
    <property type="project" value="UniProtKB-SubCell"/>
</dbReference>
<evidence type="ECO:0000256" key="2">
    <source>
        <dbReference type="ARBA" id="ARBA00007863"/>
    </source>
</evidence>
<dbReference type="InterPro" id="IPR037185">
    <property type="entry name" value="EmrE-like"/>
</dbReference>
<feature type="transmembrane region" description="Helical" evidence="7">
    <location>
        <begin position="249"/>
        <end position="268"/>
    </location>
</feature>
<feature type="transmembrane region" description="Helical" evidence="7">
    <location>
        <begin position="181"/>
        <end position="201"/>
    </location>
</feature>